<dbReference type="Pfam" id="PF02368">
    <property type="entry name" value="Big_2"/>
    <property type="match status" value="1"/>
</dbReference>
<evidence type="ECO:0000259" key="2">
    <source>
        <dbReference type="SMART" id="SM00635"/>
    </source>
</evidence>
<dbReference type="Gene3D" id="2.60.40.1080">
    <property type="match status" value="2"/>
</dbReference>
<reference evidence="3 4" key="1">
    <citation type="submission" date="2015-06" db="EMBL/GenBank/DDBJ databases">
        <authorList>
            <person name="Wibberg Daniel"/>
        </authorList>
    </citation>
    <scope>NUCLEOTIDE SEQUENCE [LARGE SCALE GENOMIC DNA]</scope>
    <source>
        <strain evidence="3 4">T3/55T</strain>
    </source>
</reference>
<dbReference type="InterPro" id="IPR045197">
    <property type="entry name" value="NUP210-like"/>
</dbReference>
<feature type="coiled-coil region" evidence="1">
    <location>
        <begin position="264"/>
        <end position="294"/>
    </location>
</feature>
<evidence type="ECO:0000256" key="1">
    <source>
        <dbReference type="SAM" id="Coils"/>
    </source>
</evidence>
<dbReference type="RefSeq" id="WP_103201613.1">
    <property type="nucleotide sequence ID" value="NZ_CVTD020000007.1"/>
</dbReference>
<dbReference type="InterPro" id="IPR008964">
    <property type="entry name" value="Invasin/intimin_cell_adhesion"/>
</dbReference>
<accession>A0A0H5SEZ6</accession>
<keyword evidence="1" id="KW-0175">Coiled coil</keyword>
<name>A0A0H5SEZ6_HERHM</name>
<gene>
    <name evidence="3" type="ORF">HHT355_0219</name>
</gene>
<dbReference type="SMART" id="SM00635">
    <property type="entry name" value="BID_2"/>
    <property type="match status" value="1"/>
</dbReference>
<dbReference type="Proteomes" id="UP000236497">
    <property type="component" value="Unassembled WGS sequence"/>
</dbReference>
<feature type="domain" description="BIG2" evidence="2">
    <location>
        <begin position="41"/>
        <end position="115"/>
    </location>
</feature>
<evidence type="ECO:0000313" key="4">
    <source>
        <dbReference type="Proteomes" id="UP000236497"/>
    </source>
</evidence>
<dbReference type="AlphaFoldDB" id="A0A0H5SEZ6"/>
<keyword evidence="4" id="KW-1185">Reference proteome</keyword>
<proteinExistence type="predicted"/>
<sequence>MKKKFLCKYMVFLCLIFCFLFLPCILPVSENIAKASETEKEKNDYRLNLRSVTLVNGKSFNLKVYNIENDAKVTYKSANPEIASVNDDGTVTAHKVGVTTITATVKRGTNSTSLTCDITVGPPAFSIKMTRSMIILGLEQNDLLEVIMKPSNTAELAKFSSYDPSIVSVSSGGRITAKKIGMTYIFAEIDATTSEGYRKFDTCKVIVCNPDDVSLLKNYFATHPELSLVSESGLSNALYEFFNNLQPADGSMEIPKGDALIGALDKYLNEKLNLTEAKKKYDEMMQLIKEAQSQ</sequence>
<dbReference type="PANTHER" id="PTHR23019">
    <property type="entry name" value="NUCLEAR PORE MEMBRANE GLYCOPROTEIN GP210-RELATED"/>
    <property type="match status" value="1"/>
</dbReference>
<evidence type="ECO:0000313" key="3">
    <source>
        <dbReference type="EMBL" id="CRZ33431.1"/>
    </source>
</evidence>
<dbReference type="InterPro" id="IPR003343">
    <property type="entry name" value="Big_2"/>
</dbReference>
<dbReference type="OrthoDB" id="2038592at2"/>
<protein>
    <recommendedName>
        <fullName evidence="2">BIG2 domain-containing protein</fullName>
    </recommendedName>
</protein>
<organism evidence="3 4">
    <name type="scientific">Herbinix hemicellulosilytica</name>
    <dbReference type="NCBI Taxonomy" id="1564487"/>
    <lineage>
        <taxon>Bacteria</taxon>
        <taxon>Bacillati</taxon>
        <taxon>Bacillota</taxon>
        <taxon>Clostridia</taxon>
        <taxon>Lachnospirales</taxon>
        <taxon>Lachnospiraceae</taxon>
        <taxon>Herbinix</taxon>
    </lineage>
</organism>
<dbReference type="PANTHER" id="PTHR23019:SF0">
    <property type="entry name" value="NUCLEAR PORE MEMBRANE GLYCOPROTEIN 210"/>
    <property type="match status" value="1"/>
</dbReference>
<dbReference type="EMBL" id="CVTD020000007">
    <property type="protein sequence ID" value="CRZ33431.1"/>
    <property type="molecule type" value="Genomic_DNA"/>
</dbReference>
<dbReference type="SUPFAM" id="SSF49373">
    <property type="entry name" value="Invasin/intimin cell-adhesion fragments"/>
    <property type="match status" value="2"/>
</dbReference>